<feature type="region of interest" description="Disordered" evidence="1">
    <location>
        <begin position="390"/>
        <end position="460"/>
    </location>
</feature>
<dbReference type="GeneID" id="92379872"/>
<evidence type="ECO:0008006" key="5">
    <source>
        <dbReference type="Google" id="ProtNLM"/>
    </source>
</evidence>
<feature type="chain" id="PRO_5009235338" description="Variant surface glycoprotein (VSG)" evidence="2">
    <location>
        <begin position="19"/>
        <end position="480"/>
    </location>
</feature>
<feature type="signal peptide" evidence="2">
    <location>
        <begin position="1"/>
        <end position="18"/>
    </location>
</feature>
<dbReference type="VEuPathDB" id="TriTrypDB:TEOVI_000593300"/>
<keyword evidence="2" id="KW-0732">Signal</keyword>
<evidence type="ECO:0000256" key="1">
    <source>
        <dbReference type="SAM" id="MobiDB-lite"/>
    </source>
</evidence>
<dbReference type="SUPFAM" id="SSF58087">
    <property type="entry name" value="Variant surface glycoprotein (N-terminal domain)"/>
    <property type="match status" value="1"/>
</dbReference>
<accession>A0A1G4I9Z3</accession>
<gene>
    <name evidence="3" type="ORF">TEOVI_000593300</name>
</gene>
<evidence type="ECO:0000313" key="3">
    <source>
        <dbReference type="EMBL" id="SCU68826.1"/>
    </source>
</evidence>
<dbReference type="RefSeq" id="XP_067079905.1">
    <property type="nucleotide sequence ID" value="XM_067223804.1"/>
</dbReference>
<dbReference type="Proteomes" id="UP000195570">
    <property type="component" value="Unassembled WGS sequence"/>
</dbReference>
<evidence type="ECO:0000313" key="4">
    <source>
        <dbReference type="Proteomes" id="UP000195570"/>
    </source>
</evidence>
<comment type="caution">
    <text evidence="3">The sequence shown here is derived from an EMBL/GenBank/DDBJ whole genome shotgun (WGS) entry which is preliminary data.</text>
</comment>
<dbReference type="EMBL" id="CZPT02001079">
    <property type="protein sequence ID" value="SCU68826.1"/>
    <property type="molecule type" value="Genomic_DNA"/>
</dbReference>
<dbReference type="AlphaFoldDB" id="A0A1G4I9Z3"/>
<proteinExistence type="predicted"/>
<organism evidence="3 4">
    <name type="scientific">Trypanosoma equiperdum</name>
    <dbReference type="NCBI Taxonomy" id="5694"/>
    <lineage>
        <taxon>Eukaryota</taxon>
        <taxon>Discoba</taxon>
        <taxon>Euglenozoa</taxon>
        <taxon>Kinetoplastea</taxon>
        <taxon>Metakinetoplastina</taxon>
        <taxon>Trypanosomatida</taxon>
        <taxon>Trypanosomatidae</taxon>
        <taxon>Trypanosoma</taxon>
    </lineage>
</organism>
<feature type="compositionally biased region" description="Basic and acidic residues" evidence="1">
    <location>
        <begin position="405"/>
        <end position="460"/>
    </location>
</feature>
<feature type="region of interest" description="Disordered" evidence="1">
    <location>
        <begin position="147"/>
        <end position="179"/>
    </location>
</feature>
<name>A0A1G4I9Z3_TRYEQ</name>
<evidence type="ECO:0000256" key="2">
    <source>
        <dbReference type="SAM" id="SignalP"/>
    </source>
</evidence>
<protein>
    <recommendedName>
        <fullName evidence="5">Variant surface glycoprotein (VSG)</fullName>
    </recommendedName>
</protein>
<sequence length="480" mass="51055">MYRTLAVIFACSTAGAAATNLHTYGKKVSTPCDTRHYLNYIADTAADKLKRAVESSLLSIKSSRQAAIIAASGAAGVKLAGEVTAALETSNAITTLEKTLDNWDAIRNGFKATQELSGINGIIDEVITAEVGSVAATRADAGTAVDSNTATPTITPNDNGICMTSETKTKQTDEADGETRTRKEIKVFALKALAKTSGGQGSHIVCGLGAPGPTEGPGVTCGTTYTAVGYRGGKVLGQQEVTLKKKTPEANEEYAAIETDNIVPSKKAINSIATQLAAMEAALAKIRESTTTTTKDSLDSTEAKDAIARFTNGDKADYSKNKDAVDKFISANFGEDGKIIKEQLAQFEKDLKPPKVATGSEKETLTAMTDNDALKKAQLYYAVSNFVRDQEEKKKNQASPSCPTKTEKASDPPKSPDECKKHKTSEDCKKEKGCDFDDKKPGGERCFPKAETEKKDEKTFSGKLRVSVPQVFAALVLAAF</sequence>
<feature type="compositionally biased region" description="Basic and acidic residues" evidence="1">
    <location>
        <begin position="167"/>
        <end position="179"/>
    </location>
</feature>
<reference evidence="3" key="1">
    <citation type="submission" date="2016-09" db="EMBL/GenBank/DDBJ databases">
        <authorList>
            <person name="Hebert L."/>
            <person name="Moumen B."/>
        </authorList>
    </citation>
    <scope>NUCLEOTIDE SEQUENCE [LARGE SCALE GENOMIC DNA]</scope>
    <source>
        <strain evidence="3">OVI</strain>
    </source>
</reference>
<feature type="compositionally biased region" description="Polar residues" evidence="1">
    <location>
        <begin position="147"/>
        <end position="166"/>
    </location>
</feature>
<keyword evidence="4" id="KW-1185">Reference proteome</keyword>